<accession>A0A919V5H4</accession>
<dbReference type="AlphaFoldDB" id="A0A919V5H4"/>
<comment type="caution">
    <text evidence="2">The sequence shown here is derived from an EMBL/GenBank/DDBJ whole genome shotgun (WGS) entry which is preliminary data.</text>
</comment>
<protein>
    <submittedName>
        <fullName evidence="2">Uncharacterized protein</fullName>
    </submittedName>
</protein>
<feature type="region of interest" description="Disordered" evidence="1">
    <location>
        <begin position="54"/>
        <end position="100"/>
    </location>
</feature>
<dbReference type="EMBL" id="BOOW01000020">
    <property type="protein sequence ID" value="GII93015.1"/>
    <property type="molecule type" value="Genomic_DNA"/>
</dbReference>
<sequence length="100" mass="10789">MLAVIDFQGGPGTGELMEGVASLKGMNRLGGRKVPVGAPTSFVPARYADYLDRARVSQGGRSGPVRSPANSRRRIGRADAEPHLRVHRRHMARRTGAERG</sequence>
<dbReference type="Proteomes" id="UP000606172">
    <property type="component" value="Unassembled WGS sequence"/>
</dbReference>
<name>A0A919V5H4_9ACTN</name>
<organism evidence="2 3">
    <name type="scientific">Sinosporangium siamense</name>
    <dbReference type="NCBI Taxonomy" id="1367973"/>
    <lineage>
        <taxon>Bacteria</taxon>
        <taxon>Bacillati</taxon>
        <taxon>Actinomycetota</taxon>
        <taxon>Actinomycetes</taxon>
        <taxon>Streptosporangiales</taxon>
        <taxon>Streptosporangiaceae</taxon>
        <taxon>Sinosporangium</taxon>
    </lineage>
</organism>
<proteinExistence type="predicted"/>
<evidence type="ECO:0000313" key="2">
    <source>
        <dbReference type="EMBL" id="GII93015.1"/>
    </source>
</evidence>
<gene>
    <name evidence="2" type="ORF">Ssi02_32460</name>
</gene>
<evidence type="ECO:0000313" key="3">
    <source>
        <dbReference type="Proteomes" id="UP000606172"/>
    </source>
</evidence>
<reference evidence="2" key="1">
    <citation type="submission" date="2021-01" db="EMBL/GenBank/DDBJ databases">
        <title>Whole genome shotgun sequence of Sinosporangium siamense NBRC 109515.</title>
        <authorList>
            <person name="Komaki H."/>
            <person name="Tamura T."/>
        </authorList>
    </citation>
    <scope>NUCLEOTIDE SEQUENCE</scope>
    <source>
        <strain evidence="2">NBRC 109515</strain>
    </source>
</reference>
<keyword evidence="3" id="KW-1185">Reference proteome</keyword>
<dbReference type="RefSeq" id="WP_204026259.1">
    <property type="nucleotide sequence ID" value="NZ_BOOW01000020.1"/>
</dbReference>
<evidence type="ECO:0000256" key="1">
    <source>
        <dbReference type="SAM" id="MobiDB-lite"/>
    </source>
</evidence>